<dbReference type="GO" id="GO:0005737">
    <property type="term" value="C:cytoplasm"/>
    <property type="evidence" value="ECO:0007669"/>
    <property type="project" value="TreeGrafter"/>
</dbReference>
<dbReference type="SUPFAM" id="SSF82544">
    <property type="entry name" value="GckA/TtuD-like"/>
    <property type="match status" value="1"/>
</dbReference>
<feature type="domain" description="MOFRL" evidence="1">
    <location>
        <begin position="329"/>
        <end position="432"/>
    </location>
</feature>
<dbReference type="InterPro" id="IPR025286">
    <property type="entry name" value="MOFRL_assoc_dom"/>
</dbReference>
<dbReference type="Gene3D" id="3.40.50.10180">
    <property type="entry name" value="Glycerate kinase, MOFRL-like N-terminal domain"/>
    <property type="match status" value="1"/>
</dbReference>
<dbReference type="Proteomes" id="UP000510821">
    <property type="component" value="Chromosome"/>
</dbReference>
<dbReference type="PANTHER" id="PTHR12227">
    <property type="entry name" value="GLYCERATE KINASE"/>
    <property type="match status" value="1"/>
</dbReference>
<evidence type="ECO:0000259" key="2">
    <source>
        <dbReference type="Pfam" id="PF13660"/>
    </source>
</evidence>
<organism evidence="3 4">
    <name type="scientific">Fermentimicrarchaeum limneticum</name>
    <dbReference type="NCBI Taxonomy" id="2795018"/>
    <lineage>
        <taxon>Archaea</taxon>
        <taxon>Candidatus Micrarchaeota</taxon>
        <taxon>Candidatus Fermentimicrarchaeales</taxon>
        <taxon>Candidatus Fermentimicrarchaeaceae</taxon>
        <taxon>Candidatus Fermentimicrarchaeum</taxon>
    </lineage>
</organism>
<dbReference type="InterPro" id="IPR007835">
    <property type="entry name" value="MOFRL"/>
</dbReference>
<dbReference type="GO" id="GO:0043798">
    <property type="term" value="F:glycerate 2-kinase activity"/>
    <property type="evidence" value="ECO:0007669"/>
    <property type="project" value="UniProtKB-EC"/>
</dbReference>
<dbReference type="PANTHER" id="PTHR12227:SF0">
    <property type="entry name" value="GLYCERATE KINASE"/>
    <property type="match status" value="1"/>
</dbReference>
<evidence type="ECO:0000259" key="1">
    <source>
        <dbReference type="Pfam" id="PF05161"/>
    </source>
</evidence>
<dbReference type="Pfam" id="PF13660">
    <property type="entry name" value="DUF4147"/>
    <property type="match status" value="1"/>
</dbReference>
<dbReference type="EMBL" id="CP058998">
    <property type="protein sequence ID" value="QLJ52653.1"/>
    <property type="molecule type" value="Genomic_DNA"/>
</dbReference>
<name>A0A7D5XEN7_FERL1</name>
<protein>
    <submittedName>
        <fullName evidence="3">D-glycerate 2-kinase</fullName>
        <ecNumber evidence="3">2.7.1.165</ecNumber>
    </submittedName>
</protein>
<dbReference type="Pfam" id="PF05161">
    <property type="entry name" value="MOFRL"/>
    <property type="match status" value="1"/>
</dbReference>
<keyword evidence="3" id="KW-0808">Transferase</keyword>
<dbReference type="Gene3D" id="3.40.1480.10">
    <property type="entry name" value="MOFRL domain"/>
    <property type="match status" value="1"/>
</dbReference>
<dbReference type="GO" id="GO:0008887">
    <property type="term" value="F:glycerate kinase activity"/>
    <property type="evidence" value="ECO:0007669"/>
    <property type="project" value="InterPro"/>
</dbReference>
<evidence type="ECO:0000313" key="4">
    <source>
        <dbReference type="Proteomes" id="UP000510821"/>
    </source>
</evidence>
<keyword evidence="3" id="KW-0418">Kinase</keyword>
<dbReference type="AlphaFoldDB" id="A0A7D5XEN7"/>
<proteinExistence type="predicted"/>
<sequence>MIRNKEDLIKGELAREIILNVIESTLLSVQPDRLIRKSVLLEDGKLVIKAGRRRKTFRLGEFRKIRLLGWGKASGLMAESIERILPIEDGFVNILKGTHFNVKKAKLQEAEHPIAGRGSFEGTRRILDYAERIDEGDLVICLISGGGSALLSQPIESLTLEEKQQTIDKLMKAGADINELNAVRKHLSQIKGGRLARKLYPATVINLILSDVVGDRLDVISSGPTVPDHTTFADSKRILVKYGLWDGSAACRIIEKEMEGLVEETPKKGDPIFKKVHSFIIGSNETALLAASRYLNLNGIRTRIIRNVQGDAREVGGRLAKMLKEGRSFVAGGETTVKVKGRGQGGRNQEVALSCAIGINGIKDVIFTSFGTDGIDGNSPADGAIVDGFTIQKGRELEMNAIEFQKNNDSYNFFKVIGSCIMTGPTRTNVNDVMIGLAKSKK</sequence>
<reference evidence="4" key="1">
    <citation type="submission" date="2020-07" db="EMBL/GenBank/DDBJ databases">
        <title>Metabolic diversity and evolutionary history of the archaeal phylum ###Micrarchaeota### uncovered from a freshwater lake metagenome.</title>
        <authorList>
            <person name="Kadnikov V.V."/>
            <person name="Savvichev A.S."/>
            <person name="Mardanov A.V."/>
            <person name="Beletsky A.V."/>
            <person name="Chupakov A.V."/>
            <person name="Kokryatskaya N.M."/>
            <person name="Pimenov N.V."/>
            <person name="Ravin N.V."/>
        </authorList>
    </citation>
    <scope>NUCLEOTIDE SEQUENCE [LARGE SCALE GENOMIC DNA]</scope>
</reference>
<dbReference type="EC" id="2.7.1.165" evidence="3"/>
<accession>A0A7D5XEN7</accession>
<dbReference type="KEGG" id="flt:Sv326_0478"/>
<evidence type="ECO:0000313" key="3">
    <source>
        <dbReference type="EMBL" id="QLJ52653.1"/>
    </source>
</evidence>
<gene>
    <name evidence="3" type="ORF">Sv326_0478</name>
</gene>
<dbReference type="InterPro" id="IPR037035">
    <property type="entry name" value="GK-like_C_sf"/>
</dbReference>
<dbReference type="InterPro" id="IPR039760">
    <property type="entry name" value="MOFRL_protein"/>
</dbReference>
<feature type="domain" description="MOFRL-associated" evidence="2">
    <location>
        <begin position="19"/>
        <end position="246"/>
    </location>
</feature>
<dbReference type="InterPro" id="IPR038614">
    <property type="entry name" value="GK_N_sf"/>
</dbReference>